<proteinExistence type="predicted"/>
<sequence length="113" mass="12730">MMNISEIIDDIVLLKLENHEPLKDLGIIQKSLFAKILGYDEHGVWIHHPKFQVAEAPDGKQIKLIKPSKTREVAASVLIPWGFIISIVHFPGVEGLDFPSPFEKQIGFDTDTK</sequence>
<feature type="transmembrane region" description="Helical" evidence="1">
    <location>
        <begin position="73"/>
        <end position="92"/>
    </location>
</feature>
<keyword evidence="1" id="KW-0812">Transmembrane</keyword>
<gene>
    <name evidence="2" type="ORF">METZ01_LOCUS85999</name>
</gene>
<keyword evidence="1" id="KW-1133">Transmembrane helix</keyword>
<evidence type="ECO:0000313" key="2">
    <source>
        <dbReference type="EMBL" id="SVA33145.1"/>
    </source>
</evidence>
<reference evidence="2" key="1">
    <citation type="submission" date="2018-05" db="EMBL/GenBank/DDBJ databases">
        <authorList>
            <person name="Lanie J.A."/>
            <person name="Ng W.-L."/>
            <person name="Kazmierczak K.M."/>
            <person name="Andrzejewski T.M."/>
            <person name="Davidsen T.M."/>
            <person name="Wayne K.J."/>
            <person name="Tettelin H."/>
            <person name="Glass J.I."/>
            <person name="Rusch D."/>
            <person name="Podicherti R."/>
            <person name="Tsui H.-C.T."/>
            <person name="Winkler M.E."/>
        </authorList>
    </citation>
    <scope>NUCLEOTIDE SEQUENCE</scope>
</reference>
<accession>A0A381UYI3</accession>
<organism evidence="2">
    <name type="scientific">marine metagenome</name>
    <dbReference type="NCBI Taxonomy" id="408172"/>
    <lineage>
        <taxon>unclassified sequences</taxon>
        <taxon>metagenomes</taxon>
        <taxon>ecological metagenomes</taxon>
    </lineage>
</organism>
<dbReference type="AlphaFoldDB" id="A0A381UYI3"/>
<protein>
    <submittedName>
        <fullName evidence="2">Uncharacterized protein</fullName>
    </submittedName>
</protein>
<keyword evidence="1" id="KW-0472">Membrane</keyword>
<dbReference type="EMBL" id="UINC01007407">
    <property type="protein sequence ID" value="SVA33145.1"/>
    <property type="molecule type" value="Genomic_DNA"/>
</dbReference>
<evidence type="ECO:0000256" key="1">
    <source>
        <dbReference type="SAM" id="Phobius"/>
    </source>
</evidence>
<name>A0A381UYI3_9ZZZZ</name>